<keyword evidence="5" id="KW-0255">Endonuclease</keyword>
<evidence type="ECO:0000313" key="6">
    <source>
        <dbReference type="Proteomes" id="UP000285190"/>
    </source>
</evidence>
<sequence>MSSDPTWEKMTLNEAGVTLIDCDHRTPPATEVGYPYIAIPQLKDGHISLEGVRRISQEHYQEWTRKLKPQANDVIVVRRCNSGLSAVVPPNFDCAIGQNLIILRSDSKKVAPEFLRWLVRGPEWWEQVGKFINVGAVFDSLRCRDIPNFELSIPPIESQREISLLLGALDDRIALLRDTNATLEAIVQTLFKSWFVDFDPVRAKQEGRAPEGMDEETAALFPDEFELSTRGSIPRGWRVGPILDGARLLSGGTPKTDRSEYWEGEIPWASAKDVSQSADSILIETERTITKRGLEESSTKMIPAFASVVVARGATTGRMVLFGESMAMNQTCYALDSKTGTPIALYCQLRREVIGLVNAAHGSVFDTITTSTFAQSAVVHPPESPLKAFEEVTAPLYQKILAGTKTLRFLSSLRDTLLPRLISGQLRLPDAEALIDEAA</sequence>
<dbReference type="PANTHER" id="PTHR30408">
    <property type="entry name" value="TYPE-1 RESTRICTION ENZYME ECOKI SPECIFICITY PROTEIN"/>
    <property type="match status" value="1"/>
</dbReference>
<dbReference type="CDD" id="cd17243">
    <property type="entry name" value="RMtype1_S_AchA6I-TRD2-CR2_like"/>
    <property type="match status" value="1"/>
</dbReference>
<dbReference type="GO" id="GO:0009307">
    <property type="term" value="P:DNA restriction-modification system"/>
    <property type="evidence" value="ECO:0007669"/>
    <property type="project" value="UniProtKB-KW"/>
</dbReference>
<evidence type="ECO:0000259" key="4">
    <source>
        <dbReference type="Pfam" id="PF01420"/>
    </source>
</evidence>
<dbReference type="Gene3D" id="3.90.220.20">
    <property type="entry name" value="DNA methylase specificity domains"/>
    <property type="match status" value="2"/>
</dbReference>
<proteinExistence type="inferred from homology"/>
<comment type="similarity">
    <text evidence="1">Belongs to the type-I restriction system S methylase family.</text>
</comment>
<dbReference type="EMBL" id="QYUN01000002">
    <property type="protein sequence ID" value="RJG05993.1"/>
    <property type="molecule type" value="Genomic_DNA"/>
</dbReference>
<dbReference type="AlphaFoldDB" id="A0A418X0X4"/>
<accession>A0A418X0X4</accession>
<keyword evidence="2" id="KW-0680">Restriction system</keyword>
<keyword evidence="6" id="KW-1185">Reference proteome</keyword>
<dbReference type="SUPFAM" id="SSF116734">
    <property type="entry name" value="DNA methylase specificity domain"/>
    <property type="match status" value="2"/>
</dbReference>
<dbReference type="Pfam" id="PF01420">
    <property type="entry name" value="Methylase_S"/>
    <property type="match status" value="2"/>
</dbReference>
<dbReference type="InterPro" id="IPR044946">
    <property type="entry name" value="Restrct_endonuc_typeI_TRD_sf"/>
</dbReference>
<organism evidence="5 6">
    <name type="scientific">Noviherbaspirillum cavernae</name>
    <dbReference type="NCBI Taxonomy" id="2320862"/>
    <lineage>
        <taxon>Bacteria</taxon>
        <taxon>Pseudomonadati</taxon>
        <taxon>Pseudomonadota</taxon>
        <taxon>Betaproteobacteria</taxon>
        <taxon>Burkholderiales</taxon>
        <taxon>Oxalobacteraceae</taxon>
        <taxon>Noviherbaspirillum</taxon>
    </lineage>
</organism>
<reference evidence="5 6" key="1">
    <citation type="submission" date="2018-09" db="EMBL/GenBank/DDBJ databases">
        <authorList>
            <person name="Zhu H."/>
        </authorList>
    </citation>
    <scope>NUCLEOTIDE SEQUENCE [LARGE SCALE GENOMIC DNA]</scope>
    <source>
        <strain evidence="5 6">K2R10-39</strain>
    </source>
</reference>
<keyword evidence="5" id="KW-0378">Hydrolase</keyword>
<dbReference type="InterPro" id="IPR000055">
    <property type="entry name" value="Restrct_endonuc_typeI_TRD"/>
</dbReference>
<feature type="domain" description="Type I restriction modification DNA specificity" evidence="4">
    <location>
        <begin position="234"/>
        <end position="377"/>
    </location>
</feature>
<evidence type="ECO:0000313" key="5">
    <source>
        <dbReference type="EMBL" id="RJG05993.1"/>
    </source>
</evidence>
<dbReference type="GO" id="GO:0003677">
    <property type="term" value="F:DNA binding"/>
    <property type="evidence" value="ECO:0007669"/>
    <property type="project" value="UniProtKB-KW"/>
</dbReference>
<evidence type="ECO:0000256" key="1">
    <source>
        <dbReference type="ARBA" id="ARBA00010923"/>
    </source>
</evidence>
<gene>
    <name evidence="5" type="ORF">D3870_08160</name>
</gene>
<keyword evidence="3" id="KW-0238">DNA-binding</keyword>
<feature type="domain" description="Type I restriction modification DNA specificity" evidence="4">
    <location>
        <begin position="33"/>
        <end position="184"/>
    </location>
</feature>
<comment type="caution">
    <text evidence="5">The sequence shown here is derived from an EMBL/GenBank/DDBJ whole genome shotgun (WGS) entry which is preliminary data.</text>
</comment>
<name>A0A418X0X4_9BURK</name>
<dbReference type="GO" id="GO:0004519">
    <property type="term" value="F:endonuclease activity"/>
    <property type="evidence" value="ECO:0007669"/>
    <property type="project" value="UniProtKB-KW"/>
</dbReference>
<dbReference type="OrthoDB" id="9798929at2"/>
<dbReference type="PANTHER" id="PTHR30408:SF13">
    <property type="entry name" value="TYPE I RESTRICTION ENZYME HINDI SPECIFICITY SUBUNIT"/>
    <property type="match status" value="1"/>
</dbReference>
<dbReference type="RefSeq" id="WP_119738164.1">
    <property type="nucleotide sequence ID" value="NZ_QYUN01000002.1"/>
</dbReference>
<evidence type="ECO:0000256" key="2">
    <source>
        <dbReference type="ARBA" id="ARBA00022747"/>
    </source>
</evidence>
<evidence type="ECO:0000256" key="3">
    <source>
        <dbReference type="ARBA" id="ARBA00023125"/>
    </source>
</evidence>
<dbReference type="Proteomes" id="UP000285190">
    <property type="component" value="Unassembled WGS sequence"/>
</dbReference>
<keyword evidence="5" id="KW-0540">Nuclease</keyword>
<protein>
    <submittedName>
        <fullName evidence="5">Restriction endonuclease subunit S</fullName>
    </submittedName>
</protein>
<dbReference type="InterPro" id="IPR052021">
    <property type="entry name" value="Type-I_RS_S_subunit"/>
</dbReference>